<evidence type="ECO:0000256" key="2">
    <source>
        <dbReference type="ARBA" id="ARBA00022723"/>
    </source>
</evidence>
<dbReference type="SMART" id="SM00702">
    <property type="entry name" value="P4Hc"/>
    <property type="match status" value="1"/>
</dbReference>
<dbReference type="PANTHER" id="PTHR12907">
    <property type="entry name" value="EGL NINE HOMOLOG-RELATED"/>
    <property type="match status" value="1"/>
</dbReference>
<dbReference type="PROSITE" id="PS51471">
    <property type="entry name" value="FE2OG_OXY"/>
    <property type="match status" value="1"/>
</dbReference>
<proteinExistence type="predicted"/>
<dbReference type="PANTHER" id="PTHR12907:SF26">
    <property type="entry name" value="HIF PROLYL HYDROXYLASE, ISOFORM C"/>
    <property type="match status" value="1"/>
</dbReference>
<protein>
    <submittedName>
        <fullName evidence="8">2OG-Fe(II) oxygenase</fullName>
    </submittedName>
</protein>
<dbReference type="GO" id="GO:0008198">
    <property type="term" value="F:ferrous iron binding"/>
    <property type="evidence" value="ECO:0007669"/>
    <property type="project" value="TreeGrafter"/>
</dbReference>
<accession>A0A5C4RVC9</accession>
<evidence type="ECO:0000256" key="1">
    <source>
        <dbReference type="ARBA" id="ARBA00001961"/>
    </source>
</evidence>
<reference evidence="8 9" key="1">
    <citation type="submission" date="2019-03" db="EMBL/GenBank/DDBJ databases">
        <title>Arenimonas daejeonensis sp. nov., isolated from compost.</title>
        <authorList>
            <person name="Jeon C.O."/>
        </authorList>
    </citation>
    <scope>NUCLEOTIDE SEQUENCE [LARGE SCALE GENOMIC DNA]</scope>
    <source>
        <strain evidence="8 9">R29</strain>
    </source>
</reference>
<keyword evidence="2" id="KW-0479">Metal-binding</keyword>
<keyword evidence="5" id="KW-0560">Oxidoreductase</keyword>
<keyword evidence="9" id="KW-1185">Reference proteome</keyword>
<comment type="caution">
    <text evidence="8">The sequence shown here is derived from an EMBL/GenBank/DDBJ whole genome shotgun (WGS) entry which is preliminary data.</text>
</comment>
<name>A0A5C4RVC9_9GAMM</name>
<dbReference type="InterPro" id="IPR005123">
    <property type="entry name" value="Oxoglu/Fe-dep_dioxygenase_dom"/>
</dbReference>
<sequence length="251" mass="27114">MYSGPITCWSRKPMPMAQSRAVVAGGSRMREGSCGTWPYHSRMTPAPTFPPDAATLDGLAARLRDADWAVLTLSADDPLLRAAGAEARELAEAGHLRPAATGRSDDRRFAGLRGDSTLWLDDPACGSAAAALLAALDGLRGELNRRLLLGLDSVEAHFAHYPPGAGYARHRDRFRSDDARVLSLVVYLNPDWPDDAGGALRLHLTEGPLDIAPRLGTIAIFLSESVEHEVLAADRPRFSVAAWFRQRPRGG</sequence>
<dbReference type="InterPro" id="IPR044862">
    <property type="entry name" value="Pro_4_hyd_alph_FE2OG_OXY"/>
</dbReference>
<dbReference type="GO" id="GO:0031543">
    <property type="term" value="F:peptidyl-proline dioxygenase activity"/>
    <property type="evidence" value="ECO:0007669"/>
    <property type="project" value="TreeGrafter"/>
</dbReference>
<dbReference type="GO" id="GO:0031418">
    <property type="term" value="F:L-ascorbic acid binding"/>
    <property type="evidence" value="ECO:0007669"/>
    <property type="project" value="UniProtKB-KW"/>
</dbReference>
<organism evidence="8 9">
    <name type="scientific">Arenimonas terrae</name>
    <dbReference type="NCBI Taxonomy" id="2546226"/>
    <lineage>
        <taxon>Bacteria</taxon>
        <taxon>Pseudomonadati</taxon>
        <taxon>Pseudomonadota</taxon>
        <taxon>Gammaproteobacteria</taxon>
        <taxon>Lysobacterales</taxon>
        <taxon>Lysobacteraceae</taxon>
        <taxon>Arenimonas</taxon>
    </lineage>
</organism>
<comment type="cofactor">
    <cofactor evidence="1">
        <name>L-ascorbate</name>
        <dbReference type="ChEBI" id="CHEBI:38290"/>
    </cofactor>
</comment>
<evidence type="ECO:0000313" key="8">
    <source>
        <dbReference type="EMBL" id="TNJ35283.1"/>
    </source>
</evidence>
<feature type="domain" description="Fe2OG dioxygenase" evidence="7">
    <location>
        <begin position="150"/>
        <end position="248"/>
    </location>
</feature>
<evidence type="ECO:0000256" key="4">
    <source>
        <dbReference type="ARBA" id="ARBA00022964"/>
    </source>
</evidence>
<evidence type="ECO:0000313" key="9">
    <source>
        <dbReference type="Proteomes" id="UP000305760"/>
    </source>
</evidence>
<dbReference type="OrthoDB" id="9783171at2"/>
<dbReference type="EMBL" id="SMDR01000001">
    <property type="protein sequence ID" value="TNJ35283.1"/>
    <property type="molecule type" value="Genomic_DNA"/>
</dbReference>
<dbReference type="Proteomes" id="UP000305760">
    <property type="component" value="Unassembled WGS sequence"/>
</dbReference>
<evidence type="ECO:0000259" key="7">
    <source>
        <dbReference type="PROSITE" id="PS51471"/>
    </source>
</evidence>
<keyword evidence="6" id="KW-0408">Iron</keyword>
<evidence type="ECO:0000256" key="6">
    <source>
        <dbReference type="ARBA" id="ARBA00023004"/>
    </source>
</evidence>
<gene>
    <name evidence="8" type="ORF">E1B00_05870</name>
</gene>
<keyword evidence="3" id="KW-0847">Vitamin C</keyword>
<evidence type="ECO:0000256" key="5">
    <source>
        <dbReference type="ARBA" id="ARBA00023002"/>
    </source>
</evidence>
<dbReference type="GO" id="GO:0071456">
    <property type="term" value="P:cellular response to hypoxia"/>
    <property type="evidence" value="ECO:0007669"/>
    <property type="project" value="TreeGrafter"/>
</dbReference>
<dbReference type="Pfam" id="PF13640">
    <property type="entry name" value="2OG-FeII_Oxy_3"/>
    <property type="match status" value="1"/>
</dbReference>
<evidence type="ECO:0000256" key="3">
    <source>
        <dbReference type="ARBA" id="ARBA00022896"/>
    </source>
</evidence>
<dbReference type="AlphaFoldDB" id="A0A5C4RVC9"/>
<keyword evidence="4" id="KW-0223">Dioxygenase</keyword>
<dbReference type="InterPro" id="IPR006620">
    <property type="entry name" value="Pro_4_hyd_alph"/>
</dbReference>
<dbReference type="InterPro" id="IPR051559">
    <property type="entry name" value="HIF_prolyl_hydroxylases"/>
</dbReference>
<dbReference type="Gene3D" id="2.60.120.620">
    <property type="entry name" value="q2cbj1_9rhob like domain"/>
    <property type="match status" value="1"/>
</dbReference>